<protein>
    <submittedName>
        <fullName evidence="2">Uncharacterized protein</fullName>
    </submittedName>
</protein>
<feature type="region of interest" description="Disordered" evidence="1">
    <location>
        <begin position="1473"/>
        <end position="1497"/>
    </location>
</feature>
<organism evidence="2 3">
    <name type="scientific">Ancylostoma ceylanicum</name>
    <dbReference type="NCBI Taxonomy" id="53326"/>
    <lineage>
        <taxon>Eukaryota</taxon>
        <taxon>Metazoa</taxon>
        <taxon>Ecdysozoa</taxon>
        <taxon>Nematoda</taxon>
        <taxon>Chromadorea</taxon>
        <taxon>Rhabditida</taxon>
        <taxon>Rhabditina</taxon>
        <taxon>Rhabditomorpha</taxon>
        <taxon>Strongyloidea</taxon>
        <taxon>Ancylostomatidae</taxon>
        <taxon>Ancylostomatinae</taxon>
        <taxon>Ancylostoma</taxon>
    </lineage>
</organism>
<evidence type="ECO:0000313" key="2">
    <source>
        <dbReference type="EMBL" id="EYC39218.1"/>
    </source>
</evidence>
<dbReference type="Proteomes" id="UP000024635">
    <property type="component" value="Unassembled WGS sequence"/>
</dbReference>
<feature type="region of interest" description="Disordered" evidence="1">
    <location>
        <begin position="1161"/>
        <end position="1196"/>
    </location>
</feature>
<feature type="region of interest" description="Disordered" evidence="1">
    <location>
        <begin position="960"/>
        <end position="980"/>
    </location>
</feature>
<dbReference type="EMBL" id="JARK01000268">
    <property type="protein sequence ID" value="EYC39218.1"/>
    <property type="molecule type" value="Genomic_DNA"/>
</dbReference>
<feature type="compositionally biased region" description="Basic residues" evidence="1">
    <location>
        <begin position="1473"/>
        <end position="1482"/>
    </location>
</feature>
<proteinExistence type="predicted"/>
<feature type="region of interest" description="Disordered" evidence="1">
    <location>
        <begin position="565"/>
        <end position="616"/>
    </location>
</feature>
<feature type="compositionally biased region" description="Basic and acidic residues" evidence="1">
    <location>
        <begin position="584"/>
        <end position="593"/>
    </location>
</feature>
<evidence type="ECO:0000256" key="1">
    <source>
        <dbReference type="SAM" id="MobiDB-lite"/>
    </source>
</evidence>
<feature type="compositionally biased region" description="Polar residues" evidence="1">
    <location>
        <begin position="570"/>
        <end position="581"/>
    </location>
</feature>
<sequence length="1566" mass="176271">MVVPHFLCAICGQLRPQYSLRAASARRSWNIIMLSCLARHGIISLEMAESVYTQVSKNSDKLKGLFCKEHYIDVAVFLGKEVEQLGGDFPFLGLSEVPRKVLNDFIGILRACGKLLDSELDLHVKDIMDFYLDCLYKFHTKIREKQLGLKREVQGDASPMGDHPASDSVVPTKKQKSVPPEPSVTSHVNTPRRYNCALCEVPRFETEVRDTSKNHKHNLILFSCLVIENSIDDQFAKNVYESISRKRKRLCKEHYNQTCLFIANEMKQVSGIVPIHGLDCVPMECWQNFFERIQAYSNQFDKSLVIEPIDVIRFYDDCLATFRTCDGWNAFVQSSNYGDVMMPSTSGLFQSQADCKTEPAESLAIDATTLLASSRVKTEPEGEAYDQPDCLENPTPCTQEKQAFRICAICSTRRAKLECSSTSARRDMDLTLIGCLVVNNSLDLESAKTAWSKFVDKRKAVCNEHYIEAATAIRNEIIDVPGSSPPKLPDKKWIDLLVKIQAHGALIDSRVVLSTDCLREFYNECVTKFLPQESLQNEFPRCKQEPLEESDPMLCNPVGQPPCTADQLIGTGTDSNENSGDVPSDEHSNDIRANKKRQAGILGNSQKGSSHDESRHRNRVCTLCGAIRVEEETRSGSSNVRQNMVLISCLLLCNVAEMESAKPTYQGILNTRRRLCKLHYIQAANWIGEEIEKTWGKFPIHGLFGVPRKTLTILLARLQYCVDALGVEERLGVEDLAWFYGDCLSKYRHMDGWKAEALQNKEEIAQASLEAIQTMLADPTPAACPSNVVQKPTKPTKRTAQKKSSEGKSGRQVVCALCGVSWPHLEMRCSAFDRPQNAMLLSSLVVKGTLDLSEAVRLYEALEVQRKYLCKSHYREAAAFINQDLRLNRNLSNNADAVASGDNIDLLSRLQAVVQALDEQIALRTCDLVRFGGEFMPNYRKQAAKKKSGKVLEQVLNSFLNEEAPPPPDTPAERDIKTEPGTSGNHLDTVFVDEFQGRTYCCTLCGVFQPMKELCMTTVPYSRTLIMLSYSLKTNIITPDLARKFYEDIFRSRQRVCKRHFQETAAYISNYVVEACGSIPQGGLSDVPKNVLDGLLEDIHKHLSDVEDFMSLEDGDITSFLDFCPSKAHFKDTRIGQSEGKDVEPQDEDNDLEMHEFCNSLGETSSREGSPDDEEHWLKDEEDPKGDDGGKTDSDWEAESKIPVPVFRPPQKPGFATFGDKSVPMDMVKFAIAFYRSGRRGYRSQSSMWNRFRWIRSEYDMEKLRKIEKKVGEKALEKYKKLVAKRLLEDKIAQREKTSFFTVKSEDGESSAKDTNSANALDVPGTEKISSLRRTFCAVCGTQDVPEKMRRPPPEAEYTIVLLASLCMQELIEPAQTKNVYSKPIGVLGRYICQDHYIQAAGHLGRKAKAVWGKFPQEGLCNLPEEILCKLVKDLRVHSENIDKDVVIKSSHIVNFFDDCLERYHKITGWKRRNKGGKKRNYGQKNESSSSGCHRTGFPGLEALFEGEYEQKGDLREGVNAADRPPHSAIVEERSLSPEDMKSSCKYYLDIQFTGEAASGGGQEER</sequence>
<accession>A0A016WJM9</accession>
<reference evidence="3" key="1">
    <citation type="journal article" date="2015" name="Nat. Genet.">
        <title>The genome and transcriptome of the zoonotic hookworm Ancylostoma ceylanicum identify infection-specific gene families.</title>
        <authorList>
            <person name="Schwarz E.M."/>
            <person name="Hu Y."/>
            <person name="Antoshechkin I."/>
            <person name="Miller M.M."/>
            <person name="Sternberg P.W."/>
            <person name="Aroian R.V."/>
        </authorList>
    </citation>
    <scope>NUCLEOTIDE SEQUENCE</scope>
    <source>
        <strain evidence="3">HY135</strain>
    </source>
</reference>
<keyword evidence="3" id="KW-1185">Reference proteome</keyword>
<feature type="region of interest" description="Disordered" evidence="1">
    <location>
        <begin position="1517"/>
        <end position="1537"/>
    </location>
</feature>
<name>A0A016WJM9_9BILA</name>
<gene>
    <name evidence="2" type="primary">Acey_s0668.g1345</name>
    <name evidence="2" type="ORF">Y032_0668g1345</name>
</gene>
<feature type="region of interest" description="Disordered" evidence="1">
    <location>
        <begin position="784"/>
        <end position="806"/>
    </location>
</feature>
<feature type="region of interest" description="Disordered" evidence="1">
    <location>
        <begin position="154"/>
        <end position="188"/>
    </location>
</feature>
<evidence type="ECO:0000313" key="3">
    <source>
        <dbReference type="Proteomes" id="UP000024635"/>
    </source>
</evidence>
<comment type="caution">
    <text evidence="2">The sequence shown here is derived from an EMBL/GenBank/DDBJ whole genome shotgun (WGS) entry which is preliminary data.</text>
</comment>
<dbReference type="OrthoDB" id="9970333at2759"/>
<feature type="compositionally biased region" description="Basic and acidic residues" evidence="1">
    <location>
        <begin position="1524"/>
        <end position="1537"/>
    </location>
</feature>
<dbReference type="STRING" id="53326.A0A016WJM9"/>
<feature type="compositionally biased region" description="Basic and acidic residues" evidence="1">
    <location>
        <begin position="1186"/>
        <end position="1196"/>
    </location>
</feature>
<feature type="compositionally biased region" description="Acidic residues" evidence="1">
    <location>
        <begin position="1171"/>
        <end position="1185"/>
    </location>
</feature>